<proteinExistence type="predicted"/>
<evidence type="ECO:0000256" key="2">
    <source>
        <dbReference type="SAM" id="SignalP"/>
    </source>
</evidence>
<protein>
    <submittedName>
        <fullName evidence="3">Uncharacterized protein</fullName>
    </submittedName>
</protein>
<evidence type="ECO:0000313" key="3">
    <source>
        <dbReference type="EMBL" id="MFM9653539.1"/>
    </source>
</evidence>
<feature type="compositionally biased region" description="Low complexity" evidence="1">
    <location>
        <begin position="37"/>
        <end position="46"/>
    </location>
</feature>
<name>A0ABW9J2F4_STRGJ</name>
<feature type="signal peptide" evidence="2">
    <location>
        <begin position="1"/>
        <end position="28"/>
    </location>
</feature>
<reference evidence="3 4" key="1">
    <citation type="submission" date="2024-12" db="EMBL/GenBank/DDBJ databases">
        <title>Forecasting of Potato common scab and diversities of Pathogenic streptomyces spp. in china.</title>
        <authorList>
            <person name="Handique U."/>
            <person name="Wu J."/>
        </authorList>
    </citation>
    <scope>NUCLEOTIDE SEQUENCE [LARGE SCALE GENOMIC DNA]</scope>
    <source>
        <strain evidence="3 4">ZRIMU1585</strain>
    </source>
</reference>
<comment type="caution">
    <text evidence="3">The sequence shown here is derived from an EMBL/GenBank/DDBJ whole genome shotgun (WGS) entry which is preliminary data.</text>
</comment>
<gene>
    <name evidence="3" type="ORF">ACKI1S_46635</name>
</gene>
<sequence length="46" mass="4607">MYRIWLLLSAALLAAVLHLASLGDPAAAAEPPPGPGPAASASSWPK</sequence>
<evidence type="ECO:0000313" key="4">
    <source>
        <dbReference type="Proteomes" id="UP001631993"/>
    </source>
</evidence>
<evidence type="ECO:0000256" key="1">
    <source>
        <dbReference type="SAM" id="MobiDB-lite"/>
    </source>
</evidence>
<dbReference type="Proteomes" id="UP001631993">
    <property type="component" value="Unassembled WGS sequence"/>
</dbReference>
<keyword evidence="2" id="KW-0732">Signal</keyword>
<dbReference type="RefSeq" id="WP_409097807.1">
    <property type="nucleotide sequence ID" value="NZ_JBJVNE010000059.1"/>
</dbReference>
<accession>A0ABW9J2F4</accession>
<keyword evidence="4" id="KW-1185">Reference proteome</keyword>
<feature type="chain" id="PRO_5046993008" evidence="2">
    <location>
        <begin position="29"/>
        <end position="46"/>
    </location>
</feature>
<organism evidence="3 4">
    <name type="scientific">Streptomyces galilaeus</name>
    <dbReference type="NCBI Taxonomy" id="33899"/>
    <lineage>
        <taxon>Bacteria</taxon>
        <taxon>Bacillati</taxon>
        <taxon>Actinomycetota</taxon>
        <taxon>Actinomycetes</taxon>
        <taxon>Kitasatosporales</taxon>
        <taxon>Streptomycetaceae</taxon>
        <taxon>Streptomyces</taxon>
    </lineage>
</organism>
<feature type="region of interest" description="Disordered" evidence="1">
    <location>
        <begin position="26"/>
        <end position="46"/>
    </location>
</feature>
<dbReference type="EMBL" id="JBJVNE010000059">
    <property type="protein sequence ID" value="MFM9653539.1"/>
    <property type="molecule type" value="Genomic_DNA"/>
</dbReference>